<gene>
    <name evidence="4" type="ORF">ACFQH9_04030</name>
</gene>
<sequence>MRFGVLYDFRNPAKQQWHVPWSEFYGATFEHMEEVERLGFHAISLCEHHGDPDGYNPGLPVTLATAASRTSTIRIGTNIMQVPFYHPVLLAEQLAVLDVVSGGRLDVGLGQVGPTFDMEFPMFGINPRNRPSMLDEGLDIMTRAWRSPEPFSYHGKRWQLDDVWLNPKPLQDPLPVWVVAAFSEKAMDRVAGRGLDVGAQGGYFLGLTGGETWKQWLTAWHAACERAQRPHDYAQIYTFGTCYVTDDPEKAWAEHREGLFHAFHYERAGLHPYSSLMMETVPQTPEDMPGWENLFQTPEQAIAQLRADYADGAPTELHLMAHRPGMTFEQSTQYLRNFAEKVMPEVAHL</sequence>
<proteinExistence type="predicted"/>
<feature type="domain" description="Luciferase-like" evidence="3">
    <location>
        <begin position="1"/>
        <end position="312"/>
    </location>
</feature>
<dbReference type="PANTHER" id="PTHR30137:SF8">
    <property type="entry name" value="BLR5498 PROTEIN"/>
    <property type="match status" value="1"/>
</dbReference>
<protein>
    <submittedName>
        <fullName evidence="4">LLM class flavin-dependent oxidoreductase</fullName>
        <ecNumber evidence="4">1.-.-.-</ecNumber>
    </submittedName>
</protein>
<dbReference type="InterPro" id="IPR050766">
    <property type="entry name" value="Bact_Lucif_Oxidored"/>
</dbReference>
<evidence type="ECO:0000313" key="4">
    <source>
        <dbReference type="EMBL" id="MFC5947443.1"/>
    </source>
</evidence>
<keyword evidence="5" id="KW-1185">Reference proteome</keyword>
<comment type="caution">
    <text evidence="4">The sequence shown here is derived from an EMBL/GenBank/DDBJ whole genome shotgun (WGS) entry which is preliminary data.</text>
</comment>
<organism evidence="4 5">
    <name type="scientific">Pseudonocardia lutea</name>
    <dbReference type="NCBI Taxonomy" id="2172015"/>
    <lineage>
        <taxon>Bacteria</taxon>
        <taxon>Bacillati</taxon>
        <taxon>Actinomycetota</taxon>
        <taxon>Actinomycetes</taxon>
        <taxon>Pseudonocardiales</taxon>
        <taxon>Pseudonocardiaceae</taxon>
        <taxon>Pseudonocardia</taxon>
    </lineage>
</organism>
<dbReference type="PANTHER" id="PTHR30137">
    <property type="entry name" value="LUCIFERASE-LIKE MONOOXYGENASE"/>
    <property type="match status" value="1"/>
</dbReference>
<dbReference type="EMBL" id="JBHSQK010000007">
    <property type="protein sequence ID" value="MFC5947443.1"/>
    <property type="molecule type" value="Genomic_DNA"/>
</dbReference>
<reference evidence="5" key="1">
    <citation type="journal article" date="2019" name="Int. J. Syst. Evol. Microbiol.">
        <title>The Global Catalogue of Microorganisms (GCM) 10K type strain sequencing project: providing services to taxonomists for standard genome sequencing and annotation.</title>
        <authorList>
            <consortium name="The Broad Institute Genomics Platform"/>
            <consortium name="The Broad Institute Genome Sequencing Center for Infectious Disease"/>
            <person name="Wu L."/>
            <person name="Ma J."/>
        </authorList>
    </citation>
    <scope>NUCLEOTIDE SEQUENCE [LARGE SCALE GENOMIC DNA]</scope>
    <source>
        <strain evidence="5">CGMCC 4.7397</strain>
    </source>
</reference>
<keyword evidence="2" id="KW-0503">Monooxygenase</keyword>
<accession>A0ABW1I3C4</accession>
<dbReference type="Pfam" id="PF00296">
    <property type="entry name" value="Bac_luciferase"/>
    <property type="match status" value="1"/>
</dbReference>
<name>A0ABW1I3C4_9PSEU</name>
<dbReference type="InterPro" id="IPR011251">
    <property type="entry name" value="Luciferase-like_dom"/>
</dbReference>
<dbReference type="EC" id="1.-.-.-" evidence="4"/>
<dbReference type="Gene3D" id="3.20.20.30">
    <property type="entry name" value="Luciferase-like domain"/>
    <property type="match status" value="1"/>
</dbReference>
<dbReference type="SUPFAM" id="SSF51679">
    <property type="entry name" value="Bacterial luciferase-like"/>
    <property type="match status" value="1"/>
</dbReference>
<evidence type="ECO:0000313" key="5">
    <source>
        <dbReference type="Proteomes" id="UP001596119"/>
    </source>
</evidence>
<evidence type="ECO:0000256" key="1">
    <source>
        <dbReference type="ARBA" id="ARBA00023002"/>
    </source>
</evidence>
<evidence type="ECO:0000256" key="2">
    <source>
        <dbReference type="ARBA" id="ARBA00023033"/>
    </source>
</evidence>
<keyword evidence="1 4" id="KW-0560">Oxidoreductase</keyword>
<dbReference type="Proteomes" id="UP001596119">
    <property type="component" value="Unassembled WGS sequence"/>
</dbReference>
<dbReference type="InterPro" id="IPR036661">
    <property type="entry name" value="Luciferase-like_sf"/>
</dbReference>
<dbReference type="RefSeq" id="WP_379564303.1">
    <property type="nucleotide sequence ID" value="NZ_JBHSQK010000007.1"/>
</dbReference>
<dbReference type="GO" id="GO:0016491">
    <property type="term" value="F:oxidoreductase activity"/>
    <property type="evidence" value="ECO:0007669"/>
    <property type="project" value="UniProtKB-KW"/>
</dbReference>
<evidence type="ECO:0000259" key="3">
    <source>
        <dbReference type="Pfam" id="PF00296"/>
    </source>
</evidence>